<dbReference type="HOGENOM" id="CLU_1539296_0_0_0"/>
<dbReference type="KEGG" id="tam:Theam_1637"/>
<dbReference type="EMBL" id="CP002444">
    <property type="protein sequence ID" value="ADU97593.1"/>
    <property type="molecule type" value="Genomic_DNA"/>
</dbReference>
<dbReference type="STRING" id="648996.Theam_1637"/>
<dbReference type="Proteomes" id="UP000006362">
    <property type="component" value="Chromosome"/>
</dbReference>
<accession>E8T5D9</accession>
<evidence type="ECO:0000313" key="1">
    <source>
        <dbReference type="EMBL" id="ADU97593.1"/>
    </source>
</evidence>
<name>E8T5D9_THEA1</name>
<reference evidence="1" key="1">
    <citation type="submission" date="2011-01" db="EMBL/GenBank/DDBJ databases">
        <title>Complete sequence of chromosome of Thermovibrio ammonificans HB-1.</title>
        <authorList>
            <consortium name="US DOE Joint Genome Institute"/>
            <person name="Lucas S."/>
            <person name="Copeland A."/>
            <person name="Lapidus A."/>
            <person name="Cheng J.-F."/>
            <person name="Goodwin L."/>
            <person name="Pitluck S."/>
            <person name="Davenport K."/>
            <person name="Detter J.C."/>
            <person name="Han C."/>
            <person name="Tapia R."/>
            <person name="Land M."/>
            <person name="Hauser L."/>
            <person name="Kyrpides N."/>
            <person name="Ivanova N."/>
            <person name="Ovchinnikova G."/>
            <person name="Vetriani C."/>
            <person name="Woyke T."/>
        </authorList>
    </citation>
    <scope>NUCLEOTIDE SEQUENCE [LARGE SCALE GENOMIC DNA]</scope>
    <source>
        <strain evidence="1">HB-1</strain>
    </source>
</reference>
<organism evidence="1 2">
    <name type="scientific">Thermovibrio ammonificans (strain DSM 15698 / JCM 12110 / HB-1)</name>
    <dbReference type="NCBI Taxonomy" id="648996"/>
    <lineage>
        <taxon>Bacteria</taxon>
        <taxon>Pseudomonadati</taxon>
        <taxon>Aquificota</taxon>
        <taxon>Aquificia</taxon>
        <taxon>Desulfurobacteriales</taxon>
        <taxon>Desulfurobacteriaceae</taxon>
        <taxon>Thermovibrio</taxon>
    </lineage>
</organism>
<proteinExistence type="predicted"/>
<dbReference type="AlphaFoldDB" id="E8T5D9"/>
<evidence type="ECO:0000313" key="2">
    <source>
        <dbReference type="Proteomes" id="UP000006362"/>
    </source>
</evidence>
<keyword evidence="2" id="KW-1185">Reference proteome</keyword>
<dbReference type="RefSeq" id="WP_013538378.1">
    <property type="nucleotide sequence ID" value="NC_014926.1"/>
</dbReference>
<protein>
    <submittedName>
        <fullName evidence="1">Uncharacterized protein</fullName>
    </submittedName>
</protein>
<gene>
    <name evidence="1" type="ordered locus">Theam_1637</name>
</gene>
<sequence length="174" mass="20160">MHYKLEAQKLLSALRRGEYKWKEIECNNKEIKHLRKALKSHSFCNSICKDTSSITAREKDFCKRILQSEKNGIPLSLKSPKDLDTVVRKVVLSDSLQWAYAKLTNGRKVLYCYCAEKMFGTGHWLLGSCLEDERVKVLTVFFLFPDRKPLKRFLVSRKSKNNTIVKVLAAEMAE</sequence>